<dbReference type="EMBL" id="VCIW01000009">
    <property type="protein sequence ID" value="TLS51521.1"/>
    <property type="molecule type" value="Genomic_DNA"/>
</dbReference>
<dbReference type="InterPro" id="IPR036491">
    <property type="entry name" value="YugN-like_sf"/>
</dbReference>
<keyword evidence="2" id="KW-1185">Reference proteome</keyword>
<dbReference type="SUPFAM" id="SSF160755">
    <property type="entry name" value="YugN-like"/>
    <property type="match status" value="1"/>
</dbReference>
<dbReference type="AlphaFoldDB" id="A0A5R9G733"/>
<reference evidence="1 2" key="1">
    <citation type="submission" date="2019-05" db="EMBL/GenBank/DDBJ databases">
        <authorList>
            <person name="Narsing Rao M.P."/>
            <person name="Li W.J."/>
        </authorList>
    </citation>
    <scope>NUCLEOTIDE SEQUENCE [LARGE SCALE GENOMIC DNA]</scope>
    <source>
        <strain evidence="1 2">SYSU_K30003</strain>
    </source>
</reference>
<dbReference type="Pfam" id="PF08868">
    <property type="entry name" value="YugN"/>
    <property type="match status" value="1"/>
</dbReference>
<accession>A0A5R9G733</accession>
<dbReference type="Gene3D" id="3.30.310.100">
    <property type="entry name" value="YugN-like"/>
    <property type="match status" value="1"/>
</dbReference>
<sequence>MISLNSNLTNRELDFVELKDALERRLFALGGNWDYNQGSFDRKLDGEKQTVWLRVPFEVVHGELDPDAPQPGTRVVVGTPYVLKHLYNAGDDHTARFYVLSALVNQFQAPVDPDAAVEDAYVAEAKDVLREIESALV</sequence>
<protein>
    <recommendedName>
        <fullName evidence="3">YugN-like family protein</fullName>
    </recommendedName>
</protein>
<evidence type="ECO:0000313" key="2">
    <source>
        <dbReference type="Proteomes" id="UP000309676"/>
    </source>
</evidence>
<proteinExistence type="predicted"/>
<dbReference type="Proteomes" id="UP000309676">
    <property type="component" value="Unassembled WGS sequence"/>
</dbReference>
<dbReference type="OrthoDB" id="2988890at2"/>
<evidence type="ECO:0000313" key="1">
    <source>
        <dbReference type="EMBL" id="TLS51521.1"/>
    </source>
</evidence>
<gene>
    <name evidence="1" type="ORF">FE782_15555</name>
</gene>
<comment type="caution">
    <text evidence="1">The sequence shown here is derived from an EMBL/GenBank/DDBJ whole genome shotgun (WGS) entry which is preliminary data.</text>
</comment>
<name>A0A5R9G733_9BACL</name>
<dbReference type="InterPro" id="IPR014967">
    <property type="entry name" value="Uncharacterised_YugN-like"/>
</dbReference>
<evidence type="ECO:0008006" key="3">
    <source>
        <dbReference type="Google" id="ProtNLM"/>
    </source>
</evidence>
<dbReference type="RefSeq" id="WP_138195133.1">
    <property type="nucleotide sequence ID" value="NZ_VCIW01000009.1"/>
</dbReference>
<organism evidence="1 2">
    <name type="scientific">Paenibacillus antri</name>
    <dbReference type="NCBI Taxonomy" id="2582848"/>
    <lineage>
        <taxon>Bacteria</taxon>
        <taxon>Bacillati</taxon>
        <taxon>Bacillota</taxon>
        <taxon>Bacilli</taxon>
        <taxon>Bacillales</taxon>
        <taxon>Paenibacillaceae</taxon>
        <taxon>Paenibacillus</taxon>
    </lineage>
</organism>